<gene>
    <name evidence="2" type="ORF">GGX14DRAFT_587922</name>
</gene>
<evidence type="ECO:0000313" key="3">
    <source>
        <dbReference type="Proteomes" id="UP001219525"/>
    </source>
</evidence>
<protein>
    <submittedName>
        <fullName evidence="2">Uncharacterized protein</fullName>
    </submittedName>
</protein>
<feature type="region of interest" description="Disordered" evidence="1">
    <location>
        <begin position="263"/>
        <end position="290"/>
    </location>
</feature>
<accession>A0AAD6UST9</accession>
<sequence length="290" mass="31704">MADTSVVKLPNLRSACFTIEDVHGLTVEGLIHCFELHLQVLNLNLTNGPTGLFLSGIPGQLKRLTNLLLSAGRIQISNDTLTRLLTLTDLSLGMYAVNVKHVFSRILTPQPGFIAVPKLKALRMDAFDYLDDTVDAGLLLMLRTRFSGLPEAGLSRLQLFELFLWGPREVASNTPMVSIIPLTMLKVDEGWDCPSGWHGFREEFEFCKAIADAPSTPSSCLSTRGHRLPPAITSCQTVSQCICRRGSREACTASRFAAQRDDGMDQTIPLSLHPNPDNSKIVSASASRGP</sequence>
<reference evidence="2" key="1">
    <citation type="submission" date="2023-03" db="EMBL/GenBank/DDBJ databases">
        <title>Massive genome expansion in bonnet fungi (Mycena s.s.) driven by repeated elements and novel gene families across ecological guilds.</title>
        <authorList>
            <consortium name="Lawrence Berkeley National Laboratory"/>
            <person name="Harder C.B."/>
            <person name="Miyauchi S."/>
            <person name="Viragh M."/>
            <person name="Kuo A."/>
            <person name="Thoen E."/>
            <person name="Andreopoulos B."/>
            <person name="Lu D."/>
            <person name="Skrede I."/>
            <person name="Drula E."/>
            <person name="Henrissat B."/>
            <person name="Morin E."/>
            <person name="Kohler A."/>
            <person name="Barry K."/>
            <person name="LaButti K."/>
            <person name="Morin E."/>
            <person name="Salamov A."/>
            <person name="Lipzen A."/>
            <person name="Mereny Z."/>
            <person name="Hegedus B."/>
            <person name="Baldrian P."/>
            <person name="Stursova M."/>
            <person name="Weitz H."/>
            <person name="Taylor A."/>
            <person name="Grigoriev I.V."/>
            <person name="Nagy L.G."/>
            <person name="Martin F."/>
            <person name="Kauserud H."/>
        </authorList>
    </citation>
    <scope>NUCLEOTIDE SEQUENCE</scope>
    <source>
        <strain evidence="2">9144</strain>
    </source>
</reference>
<dbReference type="EMBL" id="JARJCW010000104">
    <property type="protein sequence ID" value="KAJ7193857.1"/>
    <property type="molecule type" value="Genomic_DNA"/>
</dbReference>
<proteinExistence type="predicted"/>
<dbReference type="AlphaFoldDB" id="A0AAD6UST9"/>
<dbReference type="Proteomes" id="UP001219525">
    <property type="component" value="Unassembled WGS sequence"/>
</dbReference>
<evidence type="ECO:0000256" key="1">
    <source>
        <dbReference type="SAM" id="MobiDB-lite"/>
    </source>
</evidence>
<feature type="compositionally biased region" description="Polar residues" evidence="1">
    <location>
        <begin position="276"/>
        <end position="290"/>
    </location>
</feature>
<evidence type="ECO:0000313" key="2">
    <source>
        <dbReference type="EMBL" id="KAJ7193857.1"/>
    </source>
</evidence>
<organism evidence="2 3">
    <name type="scientific">Mycena pura</name>
    <dbReference type="NCBI Taxonomy" id="153505"/>
    <lineage>
        <taxon>Eukaryota</taxon>
        <taxon>Fungi</taxon>
        <taxon>Dikarya</taxon>
        <taxon>Basidiomycota</taxon>
        <taxon>Agaricomycotina</taxon>
        <taxon>Agaricomycetes</taxon>
        <taxon>Agaricomycetidae</taxon>
        <taxon>Agaricales</taxon>
        <taxon>Marasmiineae</taxon>
        <taxon>Mycenaceae</taxon>
        <taxon>Mycena</taxon>
    </lineage>
</organism>
<keyword evidence="3" id="KW-1185">Reference proteome</keyword>
<comment type="caution">
    <text evidence="2">The sequence shown here is derived from an EMBL/GenBank/DDBJ whole genome shotgun (WGS) entry which is preliminary data.</text>
</comment>
<name>A0AAD6UST9_9AGAR</name>